<dbReference type="EMBL" id="JAJJMB010011506">
    <property type="protein sequence ID" value="KAI3901798.1"/>
    <property type="molecule type" value="Genomic_DNA"/>
</dbReference>
<feature type="coiled-coil region" evidence="1">
    <location>
        <begin position="105"/>
        <end position="178"/>
    </location>
</feature>
<evidence type="ECO:0000313" key="3">
    <source>
        <dbReference type="Proteomes" id="UP001202328"/>
    </source>
</evidence>
<sequence length="504" mass="57909">MGRKTSRDLESEIIRAEEESEHWKLTCLVLRHHYSDLKNKYTECKEQQVKKKGFDEGFDKKREIPEKDGDDANVIVYKRRRKNRDVREDDEQRDKCQCVQLNWEIDVLKYEKQKAIEEIEGLQNECLDLEVQGDLLKLRCKQLMKKTVVLEKETSEREKSQQERINCLEKECGKFNREVEYLKLGKKRDAGEIEDLRMKCMELEVEETVSLDREIGLGKELEDCRNKCQGLSAELECKEIELKKLRAVNGGLDHEREEYRTKCIGLEEHIKGLMEEGIVMYERERGAQDRICVLEEVIEKLESKEIERCVQLNTENRKLEDGNRRAEDDKIDSLTKRFTELETRLLKVEEENSTLRGLRTGVSCEKTCRDMDGAVCVANAVHLTRTETSLNSTLTPASCKPSFSLQVNSNGVHASDLAIVNNKCKSAEGGKDYFASASGHQVGFETQGALTMFRKCSGTLSSENLALVRQEDGARPLTTSCIVEIVEIDSDEEIVDISDNEEEK</sequence>
<dbReference type="AlphaFoldDB" id="A0AAD4SFJ4"/>
<reference evidence="2" key="1">
    <citation type="submission" date="2022-04" db="EMBL/GenBank/DDBJ databases">
        <title>A functionally conserved STORR gene fusion in Papaver species that diverged 16.8 million years ago.</title>
        <authorList>
            <person name="Catania T."/>
        </authorList>
    </citation>
    <scope>NUCLEOTIDE SEQUENCE</scope>
    <source>
        <strain evidence="2">S-188037</strain>
    </source>
</reference>
<feature type="coiled-coil region" evidence="1">
    <location>
        <begin position="221"/>
        <end position="276"/>
    </location>
</feature>
<name>A0AAD4SFJ4_9MAGN</name>
<protein>
    <submittedName>
        <fullName evidence="2">Uncharacterized protein</fullName>
    </submittedName>
</protein>
<feature type="coiled-coil region" evidence="1">
    <location>
        <begin position="309"/>
        <end position="351"/>
    </location>
</feature>
<evidence type="ECO:0000256" key="1">
    <source>
        <dbReference type="SAM" id="Coils"/>
    </source>
</evidence>
<organism evidence="2 3">
    <name type="scientific">Papaver atlanticum</name>
    <dbReference type="NCBI Taxonomy" id="357466"/>
    <lineage>
        <taxon>Eukaryota</taxon>
        <taxon>Viridiplantae</taxon>
        <taxon>Streptophyta</taxon>
        <taxon>Embryophyta</taxon>
        <taxon>Tracheophyta</taxon>
        <taxon>Spermatophyta</taxon>
        <taxon>Magnoliopsida</taxon>
        <taxon>Ranunculales</taxon>
        <taxon>Papaveraceae</taxon>
        <taxon>Papaveroideae</taxon>
        <taxon>Papaver</taxon>
    </lineage>
</organism>
<accession>A0AAD4SFJ4</accession>
<dbReference type="Proteomes" id="UP001202328">
    <property type="component" value="Unassembled WGS sequence"/>
</dbReference>
<keyword evidence="3" id="KW-1185">Reference proteome</keyword>
<gene>
    <name evidence="2" type="ORF">MKW98_013913</name>
</gene>
<comment type="caution">
    <text evidence="2">The sequence shown here is derived from an EMBL/GenBank/DDBJ whole genome shotgun (WGS) entry which is preliminary data.</text>
</comment>
<proteinExistence type="predicted"/>
<keyword evidence="1" id="KW-0175">Coiled coil</keyword>
<evidence type="ECO:0000313" key="2">
    <source>
        <dbReference type="EMBL" id="KAI3901798.1"/>
    </source>
</evidence>